<dbReference type="PANTHER" id="PTHR48219">
    <property type="entry name" value="VACUOLAR PROTEIN SORTING-ASSOCIATED PROTEIN 62-RELATED"/>
    <property type="match status" value="1"/>
</dbReference>
<protein>
    <submittedName>
        <fullName evidence="1">Vps62-related protein</fullName>
    </submittedName>
</protein>
<comment type="caution">
    <text evidence="1">The sequence shown here is derived from an EMBL/GenBank/DDBJ whole genome shotgun (WGS) entry which is preliminary data.</text>
</comment>
<dbReference type="InterPro" id="IPR009291">
    <property type="entry name" value="Vps62"/>
</dbReference>
<gene>
    <name evidence="1" type="ORF">HX828_15350</name>
</gene>
<dbReference type="Proteomes" id="UP000537188">
    <property type="component" value="Unassembled WGS sequence"/>
</dbReference>
<dbReference type="AlphaFoldDB" id="A0A7Y8FCU6"/>
<name>A0A7Y8FCU6_9PSED</name>
<dbReference type="PANTHER" id="PTHR48219:SF2">
    <property type="entry name" value="VACUOLAR PROTEIN SORTING-ASSOCIATED PROTEIN 62"/>
    <property type="match status" value="1"/>
</dbReference>
<accession>A0A7Y8FCU6</accession>
<dbReference type="Pfam" id="PF06101">
    <property type="entry name" value="Vps62"/>
    <property type="match status" value="1"/>
</dbReference>
<reference evidence="1 2" key="1">
    <citation type="submission" date="2020-04" db="EMBL/GenBank/DDBJ databases">
        <title>Molecular characterization of pseudomonads from Agaricus bisporus reveal novel blotch 2 pathogens in Western Europe.</title>
        <authorList>
            <person name="Taparia T."/>
            <person name="Krijger M."/>
            <person name="Haynes E."/>
            <person name="Elpinstone J.G."/>
            <person name="Noble R."/>
            <person name="Van Der Wolf J."/>
        </authorList>
    </citation>
    <scope>NUCLEOTIDE SEQUENCE [LARGE SCALE GENOMIC DNA]</scope>
    <source>
        <strain evidence="1 2">IPO3781</strain>
    </source>
</reference>
<evidence type="ECO:0000313" key="2">
    <source>
        <dbReference type="Proteomes" id="UP000537188"/>
    </source>
</evidence>
<organism evidence="1 2">
    <name type="scientific">Pseudomonas yamanorum</name>
    <dbReference type="NCBI Taxonomy" id="515393"/>
    <lineage>
        <taxon>Bacteria</taxon>
        <taxon>Pseudomonadati</taxon>
        <taxon>Pseudomonadota</taxon>
        <taxon>Gammaproteobacteria</taxon>
        <taxon>Pseudomonadales</taxon>
        <taxon>Pseudomonadaceae</taxon>
        <taxon>Pseudomonas</taxon>
    </lineage>
</organism>
<evidence type="ECO:0000313" key="1">
    <source>
        <dbReference type="EMBL" id="NWE76940.1"/>
    </source>
</evidence>
<sequence length="438" mass="47950">MQPIRFKDLLINFTTEFDLLWSAKDSGVDKAATFWRPNTTADALNSFSSLGDVIVSDYRTINNRKFVAVVSEADSVNGTALRAPVDFNLVWKNSGKKVRSECSVWKPVPPEGYVAMGMVCCIGYDKPTLNAIRCVRADLVVDAYIGNPIWSDKGSGSRIDFSAWDIHTPDVQPAEAYIAAGTFYGADSWTRPSFGARPYALRMELAVQESTLPAPPTPLALEETEASSHVCELPWFVVKDSNLTPLEQLHQSPIYRLERSDRYLPVGVGHNTTLQGKTFNWTARKGEAGDSSVDFIAATGIEFAYEWSPITRPVIFSAHLNKSFTHTAQSAKGWGTSTSLEVAAYVPASQTIAAYVVRSEYKLYRQDGSQLAATVSYTNGDTVYFSESTAQAPEVDEPAPVLVPPVEPGPVEEAPVTPPGETALEITPHDLIDDTFFS</sequence>
<proteinExistence type="predicted"/>
<dbReference type="EMBL" id="JACARF010000016">
    <property type="protein sequence ID" value="NWE76940.1"/>
    <property type="molecule type" value="Genomic_DNA"/>
</dbReference>
<dbReference type="RefSeq" id="WP_177041033.1">
    <property type="nucleotide sequence ID" value="NZ_JACARE010000003.1"/>
</dbReference>